<accession>I4ECG3</accession>
<dbReference type="RefSeq" id="WP_008474502.1">
    <property type="nucleotide sequence ID" value="NZ_CAGS01000006.1"/>
</dbReference>
<dbReference type="EMBL" id="CAGS01000006">
    <property type="protein sequence ID" value="CCF82375.1"/>
    <property type="molecule type" value="Genomic_DNA"/>
</dbReference>
<proteinExistence type="predicted"/>
<evidence type="ECO:0000313" key="2">
    <source>
        <dbReference type="Proteomes" id="UP000004221"/>
    </source>
</evidence>
<keyword evidence="2" id="KW-1185">Reference proteome</keyword>
<evidence type="ECO:0000313" key="1">
    <source>
        <dbReference type="EMBL" id="CCF82375.1"/>
    </source>
</evidence>
<name>I4ECG3_9BACT</name>
<comment type="caution">
    <text evidence="1">The sequence shown here is derived from an EMBL/GenBank/DDBJ whole genome shotgun (WGS) entry which is preliminary data.</text>
</comment>
<dbReference type="AlphaFoldDB" id="I4ECG3"/>
<protein>
    <submittedName>
        <fullName evidence="1">Uncharacterized protein</fullName>
    </submittedName>
</protein>
<dbReference type="Proteomes" id="UP000004221">
    <property type="component" value="Unassembled WGS sequence"/>
</dbReference>
<sequence length="178" mass="20132">MASEQSLEPTNQVLMGGRKRTAYNPAEREFSRILQQRLNELLEGKRNTLPLLRHYPNQPNRLGVMITPASVPRDQLRLPVVEALIWEVMTFVSPDGAGGPVSQALAPDGSLVELQLFATKFPHIIIERTDCYIGESEDPCETTWGLRRMQNQRAQTQLNRVLDVANLAIELLGVIRYR</sequence>
<gene>
    <name evidence="1" type="ORF">NITHO_1030029</name>
</gene>
<reference evidence="1 2" key="1">
    <citation type="journal article" date="2012" name="ISME J.">
        <title>Nitrification expanded: discovery, physiology and genomics of a nitrite-oxidizing bacterium from the phylum Chloroflexi.</title>
        <authorList>
            <person name="Sorokin D.Y."/>
            <person name="Lucker S."/>
            <person name="Vejmelkova D."/>
            <person name="Kostrikina N.A."/>
            <person name="Kleerebezem R."/>
            <person name="Rijpstra W.I."/>
            <person name="Damste J.S."/>
            <person name="Le Paslier D."/>
            <person name="Muyzer G."/>
            <person name="Wagner M."/>
            <person name="van Loosdrecht M.C."/>
            <person name="Daims H."/>
        </authorList>
    </citation>
    <scope>NUCLEOTIDE SEQUENCE [LARGE SCALE GENOMIC DNA]</scope>
    <source>
        <strain evidence="2">none</strain>
    </source>
</reference>
<organism evidence="1 2">
    <name type="scientific">Nitrolancea hollandica Lb</name>
    <dbReference type="NCBI Taxonomy" id="1129897"/>
    <lineage>
        <taxon>Bacteria</taxon>
        <taxon>Pseudomonadati</taxon>
        <taxon>Thermomicrobiota</taxon>
        <taxon>Thermomicrobia</taxon>
        <taxon>Sphaerobacterales</taxon>
        <taxon>Sphaerobacterineae</taxon>
        <taxon>Sphaerobacteraceae</taxon>
        <taxon>Nitrolancea</taxon>
    </lineage>
</organism>